<feature type="compositionally biased region" description="Low complexity" evidence="1">
    <location>
        <begin position="119"/>
        <end position="140"/>
    </location>
</feature>
<protein>
    <submittedName>
        <fullName evidence="2">Uncharacterized protein</fullName>
    </submittedName>
</protein>
<evidence type="ECO:0000313" key="3">
    <source>
        <dbReference type="Proteomes" id="UP000078561"/>
    </source>
</evidence>
<reference evidence="2" key="1">
    <citation type="submission" date="2016-04" db="EMBL/GenBank/DDBJ databases">
        <authorList>
            <person name="Evans L.H."/>
            <person name="Alamgir A."/>
            <person name="Owens N."/>
            <person name="Weber N.D."/>
            <person name="Virtaneva K."/>
            <person name="Barbian K."/>
            <person name="Babar A."/>
            <person name="Rosenke K."/>
        </authorList>
    </citation>
    <scope>NUCLEOTIDE SEQUENCE [LARGE SCALE GENOMIC DNA]</scope>
    <source>
        <strain evidence="2">CBS 101.48</strain>
    </source>
</reference>
<feature type="compositionally biased region" description="Low complexity" evidence="1">
    <location>
        <begin position="29"/>
        <end position="49"/>
    </location>
</feature>
<dbReference type="AlphaFoldDB" id="A0A163JYM9"/>
<evidence type="ECO:0000256" key="1">
    <source>
        <dbReference type="SAM" id="MobiDB-lite"/>
    </source>
</evidence>
<feature type="compositionally biased region" description="Pro residues" evidence="1">
    <location>
        <begin position="102"/>
        <end position="112"/>
    </location>
</feature>
<feature type="compositionally biased region" description="Low complexity" evidence="1">
    <location>
        <begin position="163"/>
        <end position="175"/>
    </location>
</feature>
<feature type="region of interest" description="Disordered" evidence="1">
    <location>
        <begin position="240"/>
        <end position="278"/>
    </location>
</feature>
<accession>A0A163JYM9</accession>
<dbReference type="OrthoDB" id="2289980at2759"/>
<feature type="region of interest" description="Disordered" evidence="1">
    <location>
        <begin position="1"/>
        <end position="202"/>
    </location>
</feature>
<gene>
    <name evidence="2" type="primary">ABSGL_08769.1 scaffold 10421</name>
</gene>
<dbReference type="Proteomes" id="UP000078561">
    <property type="component" value="Unassembled WGS sequence"/>
</dbReference>
<proteinExistence type="predicted"/>
<feature type="compositionally biased region" description="Basic residues" evidence="1">
    <location>
        <begin position="1"/>
        <end position="13"/>
    </location>
</feature>
<dbReference type="EMBL" id="LT554016">
    <property type="protein sequence ID" value="SAM02953.1"/>
    <property type="molecule type" value="Genomic_DNA"/>
</dbReference>
<organism evidence="2">
    <name type="scientific">Absidia glauca</name>
    <name type="common">Pin mould</name>
    <dbReference type="NCBI Taxonomy" id="4829"/>
    <lineage>
        <taxon>Eukaryota</taxon>
        <taxon>Fungi</taxon>
        <taxon>Fungi incertae sedis</taxon>
        <taxon>Mucoromycota</taxon>
        <taxon>Mucoromycotina</taxon>
        <taxon>Mucoromycetes</taxon>
        <taxon>Mucorales</taxon>
        <taxon>Cunninghamellaceae</taxon>
        <taxon>Absidia</taxon>
    </lineage>
</organism>
<dbReference type="InParanoid" id="A0A163JYM9"/>
<keyword evidence="3" id="KW-1185">Reference proteome</keyword>
<feature type="compositionally biased region" description="Polar residues" evidence="1">
    <location>
        <begin position="244"/>
        <end position="263"/>
    </location>
</feature>
<sequence length="362" mass="39244">MSFKSKQRAKHGHLFGDANPSILDPLNASSTTTSSPDPLSRSSSPSDSPNGSIFGGIDVSKFNNKQRTVRTNTRSPMTDDDSDFLFGGSSSSRKTVKEPAKKQPPPPPPPRQRPVSVLSNASPRTSLSSASSSPSIPSSPVLTKTASPVPPPPPPRTHKKHQQQFQEPQQQSVKQIDIASNATEHKDEGRFMQQQQQQQPVKRFGIATSNATIEPKDEDRLLQLQKAAMMEDEATRAFAAHDLTASSSTPTVKTPAASSTNNPWDAPSPMATTTTPLPTQLDKRLGEIEPAKRAAFADLIANWHGARKNNDPIIDDDDDTFLTSVACEQRDVGFAGIDNSTSKLASFAWQQDDLLDENPWSS</sequence>
<evidence type="ECO:0000313" key="2">
    <source>
        <dbReference type="EMBL" id="SAM02953.1"/>
    </source>
</evidence>
<feature type="compositionally biased region" description="Polar residues" evidence="1">
    <location>
        <begin position="61"/>
        <end position="76"/>
    </location>
</feature>
<name>A0A163JYM9_ABSGL</name>